<dbReference type="RefSeq" id="WP_091482292.1">
    <property type="nucleotide sequence ID" value="NZ_FOTR01000002.1"/>
</dbReference>
<comment type="similarity">
    <text evidence="1">Belongs to the sigma-70 factor family. ECF subfamily.</text>
</comment>
<evidence type="ECO:0000256" key="2">
    <source>
        <dbReference type="ARBA" id="ARBA00011344"/>
    </source>
</evidence>
<keyword evidence="5" id="KW-0804">Transcription</keyword>
<dbReference type="AlphaFoldDB" id="A0A1I4J4Q7"/>
<sequence length="326" mass="37314">MCQKHGKIDMMEELRPELTGYCYRMMGSIFEAEDAVQEAMVRVWQNWDQVREHSSRRAWVYRIVTNVCLDKLRNAKRRALPMDISEPVPSVTEPRDQLPRASWIWPTPDTVGDPLDIVVSRETIRLSFIAILQILPPRQRAVLILYDVFRWSASETANALGMTTAAVNSALQRARRTIAQSNLQSNEWQDGVFEADQQLLARYVEAFEKYDIDALLALFNENGSLSMPPFTMWVRGNSNLSEFYHLTRSHCLGSRLLPIQANGNSPAYAQYVPSGREGLLTPWAIHILDMSHGKIAHIHHFIDSDLFVRFGLPTDLAVNKNFTKNR</sequence>
<proteinExistence type="inferred from homology"/>
<dbReference type="Gene3D" id="3.10.450.50">
    <property type="match status" value="1"/>
</dbReference>
<evidence type="ECO:0000256" key="4">
    <source>
        <dbReference type="ARBA" id="ARBA00023082"/>
    </source>
</evidence>
<feature type="domain" description="RNA polymerase sigma factor 70 region 4 type 2" evidence="7">
    <location>
        <begin position="127"/>
        <end position="177"/>
    </location>
</feature>
<dbReference type="NCBIfam" id="NF006089">
    <property type="entry name" value="PRK08241.1"/>
    <property type="match status" value="1"/>
</dbReference>
<dbReference type="InterPro" id="IPR013249">
    <property type="entry name" value="RNA_pol_sigma70_r4_t2"/>
</dbReference>
<dbReference type="Pfam" id="PF08281">
    <property type="entry name" value="Sigma70_r4_2"/>
    <property type="match status" value="1"/>
</dbReference>
<dbReference type="InterPro" id="IPR014305">
    <property type="entry name" value="RNA_pol_sigma-G_actinobac"/>
</dbReference>
<dbReference type="CDD" id="cd06171">
    <property type="entry name" value="Sigma70_r4"/>
    <property type="match status" value="1"/>
</dbReference>
<dbReference type="SUPFAM" id="SSF88659">
    <property type="entry name" value="Sigma3 and sigma4 domains of RNA polymerase sigma factors"/>
    <property type="match status" value="1"/>
</dbReference>
<dbReference type="SUPFAM" id="SSF88946">
    <property type="entry name" value="Sigma2 domain of RNA polymerase sigma factors"/>
    <property type="match status" value="1"/>
</dbReference>
<keyword evidence="4" id="KW-0731">Sigma factor</keyword>
<dbReference type="GO" id="GO:0006352">
    <property type="term" value="P:DNA-templated transcription initiation"/>
    <property type="evidence" value="ECO:0007669"/>
    <property type="project" value="InterPro"/>
</dbReference>
<gene>
    <name evidence="8" type="ORF">SAMN04487943_102448</name>
</gene>
<evidence type="ECO:0000259" key="6">
    <source>
        <dbReference type="Pfam" id="PF04542"/>
    </source>
</evidence>
<accession>A0A1I4J4Q7</accession>
<dbReference type="GO" id="GO:0003677">
    <property type="term" value="F:DNA binding"/>
    <property type="evidence" value="ECO:0007669"/>
    <property type="project" value="InterPro"/>
</dbReference>
<reference evidence="9" key="1">
    <citation type="submission" date="2016-10" db="EMBL/GenBank/DDBJ databases">
        <authorList>
            <person name="Varghese N."/>
            <person name="Submissions S."/>
        </authorList>
    </citation>
    <scope>NUCLEOTIDE SEQUENCE [LARGE SCALE GENOMIC DNA]</scope>
    <source>
        <strain evidence="9">CGMCC 1.4250</strain>
    </source>
</reference>
<dbReference type="PANTHER" id="PTHR43133:SF65">
    <property type="entry name" value="ECF RNA POLYMERASE SIGMA FACTOR SIGG"/>
    <property type="match status" value="1"/>
</dbReference>
<dbReference type="STRING" id="334253.SAMN04487943_102448"/>
<evidence type="ECO:0000256" key="5">
    <source>
        <dbReference type="ARBA" id="ARBA00023163"/>
    </source>
</evidence>
<dbReference type="Gene3D" id="1.10.10.10">
    <property type="entry name" value="Winged helix-like DNA-binding domain superfamily/Winged helix DNA-binding domain"/>
    <property type="match status" value="1"/>
</dbReference>
<evidence type="ECO:0000256" key="3">
    <source>
        <dbReference type="ARBA" id="ARBA00023015"/>
    </source>
</evidence>
<dbReference type="PANTHER" id="PTHR43133">
    <property type="entry name" value="RNA POLYMERASE ECF-TYPE SIGMA FACTO"/>
    <property type="match status" value="1"/>
</dbReference>
<dbReference type="GO" id="GO:0016987">
    <property type="term" value="F:sigma factor activity"/>
    <property type="evidence" value="ECO:0007669"/>
    <property type="project" value="UniProtKB-KW"/>
</dbReference>
<dbReference type="InterPro" id="IPR007627">
    <property type="entry name" value="RNA_pol_sigma70_r2"/>
</dbReference>
<feature type="domain" description="RNA polymerase sigma-70 region 2" evidence="6">
    <location>
        <begin position="11"/>
        <end position="78"/>
    </location>
</feature>
<dbReference type="NCBIfam" id="TIGR02937">
    <property type="entry name" value="sigma70-ECF"/>
    <property type="match status" value="1"/>
</dbReference>
<dbReference type="InterPro" id="IPR036388">
    <property type="entry name" value="WH-like_DNA-bd_sf"/>
</dbReference>
<evidence type="ECO:0000259" key="7">
    <source>
        <dbReference type="Pfam" id="PF08281"/>
    </source>
</evidence>
<dbReference type="InterPro" id="IPR039425">
    <property type="entry name" value="RNA_pol_sigma-70-like"/>
</dbReference>
<dbReference type="InterPro" id="IPR013324">
    <property type="entry name" value="RNA_pol_sigma_r3/r4-like"/>
</dbReference>
<keyword evidence="9" id="KW-1185">Reference proteome</keyword>
<comment type="subunit">
    <text evidence="2">Interacts transiently with the RNA polymerase catalytic core formed by RpoA, RpoB, RpoC and RpoZ (2 alpha, 1 beta, 1 beta' and 1 omega subunit) to form the RNA polymerase holoenzyme that can initiate transcription.</text>
</comment>
<evidence type="ECO:0000313" key="8">
    <source>
        <dbReference type="EMBL" id="SFL61183.1"/>
    </source>
</evidence>
<name>A0A1I4J4Q7_9BACI</name>
<dbReference type="SUPFAM" id="SSF54427">
    <property type="entry name" value="NTF2-like"/>
    <property type="match status" value="1"/>
</dbReference>
<dbReference type="InterPro" id="IPR032710">
    <property type="entry name" value="NTF2-like_dom_sf"/>
</dbReference>
<protein>
    <submittedName>
        <fullName evidence="8">RNA polymerase sigma-70 factor, ECF subfamily</fullName>
    </submittedName>
</protein>
<dbReference type="Gene3D" id="1.10.1740.10">
    <property type="match status" value="1"/>
</dbReference>
<evidence type="ECO:0000256" key="1">
    <source>
        <dbReference type="ARBA" id="ARBA00010641"/>
    </source>
</evidence>
<dbReference type="EMBL" id="FOTR01000002">
    <property type="protein sequence ID" value="SFL61183.1"/>
    <property type="molecule type" value="Genomic_DNA"/>
</dbReference>
<evidence type="ECO:0000313" key="9">
    <source>
        <dbReference type="Proteomes" id="UP000198565"/>
    </source>
</evidence>
<dbReference type="OrthoDB" id="9794508at2"/>
<dbReference type="InterPro" id="IPR014284">
    <property type="entry name" value="RNA_pol_sigma-70_dom"/>
</dbReference>
<dbReference type="Pfam" id="PF04542">
    <property type="entry name" value="Sigma70_r2"/>
    <property type="match status" value="1"/>
</dbReference>
<keyword evidence="3" id="KW-0805">Transcription regulation</keyword>
<dbReference type="NCBIfam" id="TIGR02960">
    <property type="entry name" value="SigX5"/>
    <property type="match status" value="1"/>
</dbReference>
<organism evidence="8 9">
    <name type="scientific">Gracilibacillus orientalis</name>
    <dbReference type="NCBI Taxonomy" id="334253"/>
    <lineage>
        <taxon>Bacteria</taxon>
        <taxon>Bacillati</taxon>
        <taxon>Bacillota</taxon>
        <taxon>Bacilli</taxon>
        <taxon>Bacillales</taxon>
        <taxon>Bacillaceae</taxon>
        <taxon>Gracilibacillus</taxon>
    </lineage>
</organism>
<dbReference type="InterPro" id="IPR013325">
    <property type="entry name" value="RNA_pol_sigma_r2"/>
</dbReference>
<dbReference type="Proteomes" id="UP000198565">
    <property type="component" value="Unassembled WGS sequence"/>
</dbReference>